<gene>
    <name evidence="1" type="ORF">LCGC14_0336760</name>
</gene>
<accession>A0A0F9W2E1</accession>
<sequence>MSRIATIMQFEQTAIVPFGNDRFIVRTTFREGCFIYQSFGFQEASFGDKIIIPHVSFLADSGRGTAAEWEPRYGPIQVWRECTEEWEGETVCGSRPEPRQHWHFPFVEDEGAKCSQLAVDNEGLKDMLVRGDLDGVFRVLIQWAGCHAEREDADDE</sequence>
<comment type="caution">
    <text evidence="1">The sequence shown here is derived from an EMBL/GenBank/DDBJ whole genome shotgun (WGS) entry which is preliminary data.</text>
</comment>
<organism evidence="1">
    <name type="scientific">marine sediment metagenome</name>
    <dbReference type="NCBI Taxonomy" id="412755"/>
    <lineage>
        <taxon>unclassified sequences</taxon>
        <taxon>metagenomes</taxon>
        <taxon>ecological metagenomes</taxon>
    </lineage>
</organism>
<dbReference type="AlphaFoldDB" id="A0A0F9W2E1"/>
<reference evidence="1" key="1">
    <citation type="journal article" date="2015" name="Nature">
        <title>Complex archaea that bridge the gap between prokaryotes and eukaryotes.</title>
        <authorList>
            <person name="Spang A."/>
            <person name="Saw J.H."/>
            <person name="Jorgensen S.L."/>
            <person name="Zaremba-Niedzwiedzka K."/>
            <person name="Martijn J."/>
            <person name="Lind A.E."/>
            <person name="van Eijk R."/>
            <person name="Schleper C."/>
            <person name="Guy L."/>
            <person name="Ettema T.J."/>
        </authorList>
    </citation>
    <scope>NUCLEOTIDE SEQUENCE</scope>
</reference>
<protein>
    <submittedName>
        <fullName evidence="1">Uncharacterized protein</fullName>
    </submittedName>
</protein>
<name>A0A0F9W2E1_9ZZZZ</name>
<dbReference type="EMBL" id="LAZR01000242">
    <property type="protein sequence ID" value="KKN79821.1"/>
    <property type="molecule type" value="Genomic_DNA"/>
</dbReference>
<proteinExistence type="predicted"/>
<evidence type="ECO:0000313" key="1">
    <source>
        <dbReference type="EMBL" id="KKN79821.1"/>
    </source>
</evidence>